<dbReference type="Gene3D" id="3.90.70.200">
    <property type="entry name" value="Plus-3 domain"/>
    <property type="match status" value="1"/>
</dbReference>
<feature type="compositionally biased region" description="Acidic residues" evidence="5">
    <location>
        <begin position="1"/>
        <end position="13"/>
    </location>
</feature>
<comment type="subcellular location">
    <subcellularLocation>
        <location evidence="1">Nucleus</location>
    </subcellularLocation>
</comment>
<evidence type="ECO:0000256" key="3">
    <source>
        <dbReference type="ARBA" id="ARBA00023163"/>
    </source>
</evidence>
<keyword evidence="2" id="KW-0805">Transcription regulation</keyword>
<feature type="compositionally biased region" description="Basic and acidic residues" evidence="5">
    <location>
        <begin position="194"/>
        <end position="208"/>
    </location>
</feature>
<dbReference type="STRING" id="745531.A0A0C3SCB9"/>
<evidence type="ECO:0000313" key="7">
    <source>
        <dbReference type="EMBL" id="KIP10772.1"/>
    </source>
</evidence>
<feature type="region of interest" description="Disordered" evidence="5">
    <location>
        <begin position="1"/>
        <end position="208"/>
    </location>
</feature>
<organism evidence="7 8">
    <name type="scientific">Phlebiopsis gigantea (strain 11061_1 CR5-6)</name>
    <name type="common">White-rot fungus</name>
    <name type="synonym">Peniophora gigantea</name>
    <dbReference type="NCBI Taxonomy" id="745531"/>
    <lineage>
        <taxon>Eukaryota</taxon>
        <taxon>Fungi</taxon>
        <taxon>Dikarya</taxon>
        <taxon>Basidiomycota</taxon>
        <taxon>Agaricomycotina</taxon>
        <taxon>Agaricomycetes</taxon>
        <taxon>Polyporales</taxon>
        <taxon>Phanerochaetaceae</taxon>
        <taxon>Phlebiopsis</taxon>
    </lineage>
</organism>
<evidence type="ECO:0000259" key="6">
    <source>
        <dbReference type="PROSITE" id="PS51360"/>
    </source>
</evidence>
<feature type="compositionally biased region" description="Acidic residues" evidence="5">
    <location>
        <begin position="174"/>
        <end position="183"/>
    </location>
</feature>
<evidence type="ECO:0000256" key="4">
    <source>
        <dbReference type="ARBA" id="ARBA00023242"/>
    </source>
</evidence>
<dbReference type="InterPro" id="IPR036128">
    <property type="entry name" value="Plus3-like_sf"/>
</dbReference>
<dbReference type="PANTHER" id="PTHR13115">
    <property type="entry name" value="RNA POLYMERASE-ASSOCIATED PROTEIN RTF1 HOMOLOG"/>
    <property type="match status" value="1"/>
</dbReference>
<feature type="compositionally biased region" description="Basic and acidic residues" evidence="5">
    <location>
        <begin position="66"/>
        <end position="115"/>
    </location>
</feature>
<dbReference type="EMBL" id="KN840451">
    <property type="protein sequence ID" value="KIP10772.1"/>
    <property type="molecule type" value="Genomic_DNA"/>
</dbReference>
<protein>
    <recommendedName>
        <fullName evidence="6">Plus3 domain-containing protein</fullName>
    </recommendedName>
</protein>
<dbReference type="OrthoDB" id="166375at2759"/>
<keyword evidence="8" id="KW-1185">Reference proteome</keyword>
<proteinExistence type="predicted"/>
<feature type="compositionally biased region" description="Basic and acidic residues" evidence="5">
    <location>
        <begin position="433"/>
        <end position="443"/>
    </location>
</feature>
<evidence type="ECO:0000256" key="2">
    <source>
        <dbReference type="ARBA" id="ARBA00023015"/>
    </source>
</evidence>
<dbReference type="GO" id="GO:0003677">
    <property type="term" value="F:DNA binding"/>
    <property type="evidence" value="ECO:0007669"/>
    <property type="project" value="InterPro"/>
</dbReference>
<dbReference type="Proteomes" id="UP000053257">
    <property type="component" value="Unassembled WGS sequence"/>
</dbReference>
<feature type="region of interest" description="Disordered" evidence="5">
    <location>
        <begin position="433"/>
        <end position="508"/>
    </location>
</feature>
<dbReference type="PANTHER" id="PTHR13115:SF8">
    <property type="entry name" value="RNA POLYMERASE-ASSOCIATED PROTEIN RTF1 HOMOLOG"/>
    <property type="match status" value="1"/>
</dbReference>
<evidence type="ECO:0000256" key="5">
    <source>
        <dbReference type="SAM" id="MobiDB-lite"/>
    </source>
</evidence>
<dbReference type="Pfam" id="PF03126">
    <property type="entry name" value="Plus-3"/>
    <property type="match status" value="1"/>
</dbReference>
<dbReference type="GO" id="GO:0016593">
    <property type="term" value="C:Cdc73/Paf1 complex"/>
    <property type="evidence" value="ECO:0007669"/>
    <property type="project" value="TreeGrafter"/>
</dbReference>
<dbReference type="GO" id="GO:1990269">
    <property type="term" value="F:RNA polymerase II C-terminal domain phosphoserine binding"/>
    <property type="evidence" value="ECO:0007669"/>
    <property type="project" value="TreeGrafter"/>
</dbReference>
<reference evidence="7 8" key="1">
    <citation type="journal article" date="2014" name="PLoS Genet.">
        <title>Analysis of the Phlebiopsis gigantea genome, transcriptome and secretome provides insight into its pioneer colonization strategies of wood.</title>
        <authorList>
            <person name="Hori C."/>
            <person name="Ishida T."/>
            <person name="Igarashi K."/>
            <person name="Samejima M."/>
            <person name="Suzuki H."/>
            <person name="Master E."/>
            <person name="Ferreira P."/>
            <person name="Ruiz-Duenas F.J."/>
            <person name="Held B."/>
            <person name="Canessa P."/>
            <person name="Larrondo L.F."/>
            <person name="Schmoll M."/>
            <person name="Druzhinina I.S."/>
            <person name="Kubicek C.P."/>
            <person name="Gaskell J.A."/>
            <person name="Kersten P."/>
            <person name="St John F."/>
            <person name="Glasner J."/>
            <person name="Sabat G."/>
            <person name="Splinter BonDurant S."/>
            <person name="Syed K."/>
            <person name="Yadav J."/>
            <person name="Mgbeahuruike A.C."/>
            <person name="Kovalchuk A."/>
            <person name="Asiegbu F.O."/>
            <person name="Lackner G."/>
            <person name="Hoffmeister D."/>
            <person name="Rencoret J."/>
            <person name="Gutierrez A."/>
            <person name="Sun H."/>
            <person name="Lindquist E."/>
            <person name="Barry K."/>
            <person name="Riley R."/>
            <person name="Grigoriev I.V."/>
            <person name="Henrissat B."/>
            <person name="Kues U."/>
            <person name="Berka R.M."/>
            <person name="Martinez A.T."/>
            <person name="Covert S.F."/>
            <person name="Blanchette R.A."/>
            <person name="Cullen D."/>
        </authorList>
    </citation>
    <scope>NUCLEOTIDE SEQUENCE [LARGE SCALE GENOMIC DNA]</scope>
    <source>
        <strain evidence="7 8">11061_1 CR5-6</strain>
    </source>
</reference>
<dbReference type="HOGENOM" id="CLU_036626_0_0_1"/>
<sequence length="525" mass="59026">MSDSEGDFSDELLELAGATEKKRRKREAKHKSMKRRRQDASHSDTESEGAGSGTEGDSDNPYPLEGKYKDDADRNRLMEMSEIEREDILAQRQEEMQRMQDKRNLDAMLRDRIGGGDENVAKAAKRQHAQRGATKEKTKKLDELKARRKAKDEKKRPRTDSPKRDRSSSPMEMETSDEEEEDGQISKFDEFDDQDRRSASKANTDDKPAELHDLQSIALTRDTIVKHYLAPWFEDLVKGAWVRYCIGTEDHSTIPVYRACEIVEVAPRVIKTYRINDQPANQELILRHGNSEKNFAMDKISNSAINEKEFTRIVRVYQADKITMPSKRSCEKKAAQIAKLCSQALTEADVTAMIARRAQMNKTQSTNVTTLEKSRLLQARKLALGRNDHVEAAQIDKQLAALASESQPSRMAPSRTDELAKLNERNRRANIEAARKAEMLEHERKRRERKLAAVAASRTATPPVDRLAALKNGDVSRPGTPGTPVPQTANGTPRSQSPSSTKPADSGVAFEAAVLDDVEIDLGDF</sequence>
<keyword evidence="3" id="KW-0804">Transcription</keyword>
<accession>A0A0C3SCB9</accession>
<feature type="domain" description="Plus3" evidence="6">
    <location>
        <begin position="208"/>
        <end position="342"/>
    </location>
</feature>
<name>A0A0C3SCB9_PHLG1</name>
<dbReference type="PROSITE" id="PS51360">
    <property type="entry name" value="PLUS3"/>
    <property type="match status" value="1"/>
</dbReference>
<dbReference type="SMART" id="SM00719">
    <property type="entry name" value="Plus3"/>
    <property type="match status" value="1"/>
</dbReference>
<feature type="compositionally biased region" description="Polar residues" evidence="5">
    <location>
        <begin position="485"/>
        <end position="503"/>
    </location>
</feature>
<feature type="compositionally biased region" description="Basic and acidic residues" evidence="5">
    <location>
        <begin position="133"/>
        <end position="167"/>
    </location>
</feature>
<feature type="compositionally biased region" description="Basic residues" evidence="5">
    <location>
        <begin position="21"/>
        <end position="37"/>
    </location>
</feature>
<dbReference type="AlphaFoldDB" id="A0A0C3SCB9"/>
<gene>
    <name evidence="7" type="ORF">PHLGIDRAFT_100587</name>
</gene>
<dbReference type="SUPFAM" id="SSF159042">
    <property type="entry name" value="Plus3-like"/>
    <property type="match status" value="1"/>
</dbReference>
<keyword evidence="4" id="KW-0539">Nucleus</keyword>
<evidence type="ECO:0000313" key="8">
    <source>
        <dbReference type="Proteomes" id="UP000053257"/>
    </source>
</evidence>
<dbReference type="InterPro" id="IPR004343">
    <property type="entry name" value="Plus-3_dom"/>
</dbReference>
<evidence type="ECO:0000256" key="1">
    <source>
        <dbReference type="ARBA" id="ARBA00004123"/>
    </source>
</evidence>